<dbReference type="Proteomes" id="UP000758603">
    <property type="component" value="Unassembled WGS sequence"/>
</dbReference>
<organism evidence="1 2">
    <name type="scientific">Truncatella angustata</name>
    <dbReference type="NCBI Taxonomy" id="152316"/>
    <lineage>
        <taxon>Eukaryota</taxon>
        <taxon>Fungi</taxon>
        <taxon>Dikarya</taxon>
        <taxon>Ascomycota</taxon>
        <taxon>Pezizomycotina</taxon>
        <taxon>Sordariomycetes</taxon>
        <taxon>Xylariomycetidae</taxon>
        <taxon>Amphisphaeriales</taxon>
        <taxon>Sporocadaceae</taxon>
        <taxon>Truncatella</taxon>
    </lineage>
</organism>
<proteinExistence type="predicted"/>
<evidence type="ECO:0000313" key="1">
    <source>
        <dbReference type="EMBL" id="KAH6653402.1"/>
    </source>
</evidence>
<evidence type="ECO:0000313" key="2">
    <source>
        <dbReference type="Proteomes" id="UP000758603"/>
    </source>
</evidence>
<comment type="caution">
    <text evidence="1">The sequence shown here is derived from an EMBL/GenBank/DDBJ whole genome shotgun (WGS) entry which is preliminary data.</text>
</comment>
<dbReference type="GeneID" id="70125073"/>
<accession>A0A9P8ZWY1</accession>
<reference evidence="1" key="1">
    <citation type="journal article" date="2021" name="Nat. Commun.">
        <title>Genetic determinants of endophytism in the Arabidopsis root mycobiome.</title>
        <authorList>
            <person name="Mesny F."/>
            <person name="Miyauchi S."/>
            <person name="Thiergart T."/>
            <person name="Pickel B."/>
            <person name="Atanasova L."/>
            <person name="Karlsson M."/>
            <person name="Huettel B."/>
            <person name="Barry K.W."/>
            <person name="Haridas S."/>
            <person name="Chen C."/>
            <person name="Bauer D."/>
            <person name="Andreopoulos W."/>
            <person name="Pangilinan J."/>
            <person name="LaButti K."/>
            <person name="Riley R."/>
            <person name="Lipzen A."/>
            <person name="Clum A."/>
            <person name="Drula E."/>
            <person name="Henrissat B."/>
            <person name="Kohler A."/>
            <person name="Grigoriev I.V."/>
            <person name="Martin F.M."/>
            <person name="Hacquard S."/>
        </authorList>
    </citation>
    <scope>NUCLEOTIDE SEQUENCE</scope>
    <source>
        <strain evidence="1">MPI-SDFR-AT-0073</strain>
    </source>
</reference>
<gene>
    <name evidence="1" type="ORF">BKA67DRAFT_320084</name>
</gene>
<dbReference type="EMBL" id="JAGPXC010000005">
    <property type="protein sequence ID" value="KAH6653402.1"/>
    <property type="molecule type" value="Genomic_DNA"/>
</dbReference>
<keyword evidence="2" id="KW-1185">Reference proteome</keyword>
<dbReference type="RefSeq" id="XP_045957679.1">
    <property type="nucleotide sequence ID" value="XM_046096180.1"/>
</dbReference>
<sequence length="143" mass="16376">MARHTEVYVRTPYLPGVFRPCHCTPEMAPHIIHLKPPHHTTPEQNMDKVELHARKICNRCIRLCNHTRVHQCTHGVVYINPAATWAKCLIAYSQSCRRPRLKISPGVEGAGLVSKIAYSFSTTSWLLFPCSSSSWRKHCCRAW</sequence>
<name>A0A9P8ZWY1_9PEZI</name>
<dbReference type="AlphaFoldDB" id="A0A9P8ZWY1"/>
<protein>
    <submittedName>
        <fullName evidence="1">Uncharacterized protein</fullName>
    </submittedName>
</protein>